<sequence length="1464" mass="168431">MNLSYVLALNDEKLEDARAFEARIQEEKEKLAEANQLVADLRKKSAKIEVTTFYNDSEKDKVGFEVWYRSQNNRLTNNEDWFTTDAAKMADIESHLGGEVANNLQPYLETTHPNCIRTSKALMEHLKQQYEDPNKKQKSRAAFAALEMGSLNDFQAFKNEFHKLAGERMLPKDDWKDEFYQRLAPRIKYQVTKNYLDAKVTYQEFVLEVEQLVHTMNQVDADKKKKQGSSSNSSGAGNKNQRQRRFDNRQDSRAPSSSSSSSAPANHKSKLGKPNKAEFDQLLKEGRCFVCREKGHITKDCPRRSQADKDRDARLAVLFAKYGDKGEEEHEDHDVGKEDFLTPFLGGRSFLVSCTIVHNGQTLTTRKCLGDTGADGYIFVNTEFAEKIMKRLKPTIVEDFEERTVSGYDANSRQGIRKVLLVDLVLQGRVFKDVPLMVLNMKHELLIGKLFYETHDILPDTKRRCHIFPPNLPPEDWKRSYHITPPLPPVDWPDTPAKEEELMQRHPSSDKSKRQPDVTQPPRPDRRNDPQREEVNKMNRQLALAQTEPPPEEKPLPPPPQKTKWEHDAQGPYQLRRDAVGWYKHRPFGDIATIGVSPFMRLARRQKSPMHVCTLAEIDSAIRHHPEADALFPDNEKEELKKKAWETVPEEYRDLLRAFSKVDSDTLPPRRSIDHRIEFTEGKSRDDLPNNPLYRMSLEELEVMREYITEQLRKGFIEPGSAPFAAPVLFVPKPGGGLRFCVDYRKLNALSKKDKYPIPLIDETLARISKAKIFTKIDVQQAFNRIRMHPDDEDLTTFKTRYGSFKYKVVPFGLANGPATFQRYINGVLGECLDDFCSAYIDDVLVFSETLEEHRIHVRRVLERLRDAGLQADLKKCEFHVEETKYLGFIVGRNGIRADPEKVAVIRDWKEPKTLKAVQSFVGFCNFYRRFIPRYSRVAKPLFRLTRKDVPFLWDQRCQEAFDELKSLMMSAPVLAYYDYEKETRVETDASDGVIAGCLSQRGDDGEWHPVAFFSETMHDAELNYGIHDKEMLAVIKALQCWRPELIGTQREQPFVIITDHKALEYFSTKQKLNLRQAGWADLLAQYNFLITYRPGSENVVADAMTRKQEELRSQKEKMDFYRHMTMFKLVNETGRIYSLEETPNISALSSGVLLVDEILQQNRTSPDLEIYRAKAKVDTTGDWSLNGGLVTYKGRLVVPKTNHLPTRILREIHGRITSAHPGRGKTRRLVAAQYWWPGLGADCDRYVSNCMECRPAKVPRDKTPGLLQPTPIPLRPFRHLVMDFKEMATDGGKGKFVFVVVDRLSKLPWSTPCDKTVTAQEAARLYYEGPFRIFGLPQKIDSDRGPQFISSFTDELAKILGIEWKLSSSGHHESAGQAEIVIEYLDQRLRLFCNYYQTNWAEALPAMDFAVALLLYESTGLQLYEVLFGFSMLGHLDWLSCTIDVMNLLAKEKLNREDVQKIA</sequence>
<accession>A0ACC2JKN8</accession>
<evidence type="ECO:0000313" key="1">
    <source>
        <dbReference type="EMBL" id="KAJ8127922.1"/>
    </source>
</evidence>
<comment type="caution">
    <text evidence="1">The sequence shown here is derived from an EMBL/GenBank/DDBJ whole genome shotgun (WGS) entry which is preliminary data.</text>
</comment>
<dbReference type="Proteomes" id="UP001153332">
    <property type="component" value="Unassembled WGS sequence"/>
</dbReference>
<proteinExistence type="predicted"/>
<name>A0ACC2JKN8_9PEZI</name>
<keyword evidence="2" id="KW-1185">Reference proteome</keyword>
<gene>
    <name evidence="1" type="ORF">O1611_g5714</name>
</gene>
<evidence type="ECO:0000313" key="2">
    <source>
        <dbReference type="Proteomes" id="UP001153332"/>
    </source>
</evidence>
<organism evidence="1 2">
    <name type="scientific">Lasiodiplodia mahajangana</name>
    <dbReference type="NCBI Taxonomy" id="1108764"/>
    <lineage>
        <taxon>Eukaryota</taxon>
        <taxon>Fungi</taxon>
        <taxon>Dikarya</taxon>
        <taxon>Ascomycota</taxon>
        <taxon>Pezizomycotina</taxon>
        <taxon>Dothideomycetes</taxon>
        <taxon>Dothideomycetes incertae sedis</taxon>
        <taxon>Botryosphaeriales</taxon>
        <taxon>Botryosphaeriaceae</taxon>
        <taxon>Lasiodiplodia</taxon>
    </lineage>
</organism>
<dbReference type="EMBL" id="JAPUUL010001250">
    <property type="protein sequence ID" value="KAJ8127922.1"/>
    <property type="molecule type" value="Genomic_DNA"/>
</dbReference>
<reference evidence="1" key="1">
    <citation type="submission" date="2022-12" db="EMBL/GenBank/DDBJ databases">
        <title>Genome Sequence of Lasiodiplodia mahajangana.</title>
        <authorList>
            <person name="Buettner E."/>
        </authorList>
    </citation>
    <scope>NUCLEOTIDE SEQUENCE</scope>
    <source>
        <strain evidence="1">VT137</strain>
    </source>
</reference>
<protein>
    <submittedName>
        <fullName evidence="1">Uncharacterized protein</fullName>
    </submittedName>
</protein>